<dbReference type="SUPFAM" id="SSF48403">
    <property type="entry name" value="Ankyrin repeat"/>
    <property type="match status" value="1"/>
</dbReference>
<dbReference type="InterPro" id="IPR001496">
    <property type="entry name" value="SOCS_box"/>
</dbReference>
<keyword evidence="1" id="KW-0677">Repeat</keyword>
<dbReference type="Pfam" id="PF07525">
    <property type="entry name" value="SOCS_box"/>
    <property type="match status" value="1"/>
</dbReference>
<dbReference type="CDD" id="cd03587">
    <property type="entry name" value="SOCS"/>
    <property type="match status" value="1"/>
</dbReference>
<dbReference type="SUPFAM" id="SSF158235">
    <property type="entry name" value="SOCS box-like"/>
    <property type="match status" value="1"/>
</dbReference>
<dbReference type="Gene3D" id="1.25.40.20">
    <property type="entry name" value="Ankyrin repeat-containing domain"/>
    <property type="match status" value="2"/>
</dbReference>
<dbReference type="Pfam" id="PF00023">
    <property type="entry name" value="Ank"/>
    <property type="match status" value="2"/>
</dbReference>
<evidence type="ECO:0000259" key="5">
    <source>
        <dbReference type="PROSITE" id="PS50225"/>
    </source>
</evidence>
<dbReference type="Proteomes" id="UP000828390">
    <property type="component" value="Unassembled WGS sequence"/>
</dbReference>
<dbReference type="EMBL" id="JAIWYP010000013">
    <property type="protein sequence ID" value="KAH3715275.1"/>
    <property type="molecule type" value="Genomic_DNA"/>
</dbReference>
<reference evidence="6" key="2">
    <citation type="submission" date="2020-11" db="EMBL/GenBank/DDBJ databases">
        <authorList>
            <person name="McCartney M.A."/>
            <person name="Auch B."/>
            <person name="Kono T."/>
            <person name="Mallez S."/>
            <person name="Becker A."/>
            <person name="Gohl D.M."/>
            <person name="Silverstein K.A.T."/>
            <person name="Koren S."/>
            <person name="Bechman K.B."/>
            <person name="Herman A."/>
            <person name="Abrahante J.E."/>
            <person name="Garbe J."/>
        </authorList>
    </citation>
    <scope>NUCLEOTIDE SEQUENCE</scope>
    <source>
        <strain evidence="6">Duluth1</strain>
        <tissue evidence="6">Whole animal</tissue>
    </source>
</reference>
<keyword evidence="7" id="KW-1185">Reference proteome</keyword>
<feature type="region of interest" description="Disordered" evidence="4">
    <location>
        <begin position="1"/>
        <end position="23"/>
    </location>
</feature>
<dbReference type="PRINTS" id="PR01415">
    <property type="entry name" value="ANKYRIN"/>
</dbReference>
<dbReference type="InterPro" id="IPR036036">
    <property type="entry name" value="SOCS_box-like_dom_sf"/>
</dbReference>
<evidence type="ECO:0000313" key="6">
    <source>
        <dbReference type="EMBL" id="KAH3715275.1"/>
    </source>
</evidence>
<protein>
    <recommendedName>
        <fullName evidence="5">SOCS box domain-containing protein</fullName>
    </recommendedName>
</protein>
<evidence type="ECO:0000313" key="7">
    <source>
        <dbReference type="Proteomes" id="UP000828390"/>
    </source>
</evidence>
<accession>A0A9D4C155</accession>
<feature type="repeat" description="ANK" evidence="3">
    <location>
        <begin position="141"/>
        <end position="173"/>
    </location>
</feature>
<feature type="repeat" description="ANK" evidence="3">
    <location>
        <begin position="174"/>
        <end position="206"/>
    </location>
</feature>
<evidence type="ECO:0000256" key="3">
    <source>
        <dbReference type="PROSITE-ProRule" id="PRU00023"/>
    </source>
</evidence>
<proteinExistence type="predicted"/>
<dbReference type="SMART" id="SM00969">
    <property type="entry name" value="SOCS_box"/>
    <property type="match status" value="1"/>
</dbReference>
<dbReference type="InterPro" id="IPR002110">
    <property type="entry name" value="Ankyrin_rpt"/>
</dbReference>
<dbReference type="OrthoDB" id="9995210at2759"/>
<dbReference type="Pfam" id="PF12796">
    <property type="entry name" value="Ank_2"/>
    <property type="match status" value="1"/>
</dbReference>
<feature type="compositionally biased region" description="Low complexity" evidence="4">
    <location>
        <begin position="1"/>
        <end position="12"/>
    </location>
</feature>
<comment type="caution">
    <text evidence="6">The sequence shown here is derived from an EMBL/GenBank/DDBJ whole genome shotgun (WGS) entry which is preliminary data.</text>
</comment>
<dbReference type="AlphaFoldDB" id="A0A9D4C155"/>
<dbReference type="InterPro" id="IPR036770">
    <property type="entry name" value="Ankyrin_rpt-contain_sf"/>
</dbReference>
<dbReference type="PANTHER" id="PTHR24161">
    <property type="entry name" value="ANK_REP_REGION DOMAIN-CONTAINING PROTEIN-RELATED"/>
    <property type="match status" value="1"/>
</dbReference>
<evidence type="ECO:0000256" key="1">
    <source>
        <dbReference type="ARBA" id="ARBA00022737"/>
    </source>
</evidence>
<reference evidence="6" key="1">
    <citation type="journal article" date="2019" name="bioRxiv">
        <title>The Genome of the Zebra Mussel, Dreissena polymorpha: A Resource for Invasive Species Research.</title>
        <authorList>
            <person name="McCartney M.A."/>
            <person name="Auch B."/>
            <person name="Kono T."/>
            <person name="Mallez S."/>
            <person name="Zhang Y."/>
            <person name="Obille A."/>
            <person name="Becker A."/>
            <person name="Abrahante J.E."/>
            <person name="Garbe J."/>
            <person name="Badalamenti J.P."/>
            <person name="Herman A."/>
            <person name="Mangelson H."/>
            <person name="Liachko I."/>
            <person name="Sullivan S."/>
            <person name="Sone E.D."/>
            <person name="Koren S."/>
            <person name="Silverstein K.A.T."/>
            <person name="Beckman K.B."/>
            <person name="Gohl D.M."/>
        </authorList>
    </citation>
    <scope>NUCLEOTIDE SEQUENCE</scope>
    <source>
        <strain evidence="6">Duluth1</strain>
        <tissue evidence="6">Whole animal</tissue>
    </source>
</reference>
<evidence type="ECO:0000256" key="4">
    <source>
        <dbReference type="SAM" id="MobiDB-lite"/>
    </source>
</evidence>
<dbReference type="PROSITE" id="PS50225">
    <property type="entry name" value="SOCS"/>
    <property type="match status" value="1"/>
</dbReference>
<feature type="repeat" description="ANK" evidence="3">
    <location>
        <begin position="108"/>
        <end position="140"/>
    </location>
</feature>
<organism evidence="6 7">
    <name type="scientific">Dreissena polymorpha</name>
    <name type="common">Zebra mussel</name>
    <name type="synonym">Mytilus polymorpha</name>
    <dbReference type="NCBI Taxonomy" id="45954"/>
    <lineage>
        <taxon>Eukaryota</taxon>
        <taxon>Metazoa</taxon>
        <taxon>Spiralia</taxon>
        <taxon>Lophotrochozoa</taxon>
        <taxon>Mollusca</taxon>
        <taxon>Bivalvia</taxon>
        <taxon>Autobranchia</taxon>
        <taxon>Heteroconchia</taxon>
        <taxon>Euheterodonta</taxon>
        <taxon>Imparidentia</taxon>
        <taxon>Neoheterodontei</taxon>
        <taxon>Myida</taxon>
        <taxon>Dreissenoidea</taxon>
        <taxon>Dreissenidae</taxon>
        <taxon>Dreissena</taxon>
    </lineage>
</organism>
<dbReference type="SMART" id="SM00248">
    <property type="entry name" value="ANK"/>
    <property type="match status" value="7"/>
</dbReference>
<evidence type="ECO:0000256" key="2">
    <source>
        <dbReference type="ARBA" id="ARBA00023043"/>
    </source>
</evidence>
<keyword evidence="2 3" id="KW-0040">ANK repeat</keyword>
<sequence length="441" mass="48844">MSVLSSTSTSFTPLPPISGNASTSPDCLSRGIKKRLCLSDRILFAKARLNRVSQRKKLLITDVHEDRFPENASLSHDEMLMEAAKAGKDTKVKSLIAEGCSVNSVDDQGRSALHWASEYGYMRVVYTLVDAGWDVNLLDNKRHSPLHVACDHRNGNVAACLISNGSRIRTVDLNGCTPLHRAIHTNLETIACMLCNLGAEVNAKTKTGWTPLHEAARVGNEYVVRKLIKDGANVNAVSEQNGTPFLTAVFYYRISHRASYTCLEPILGQLIEKGCQLSLTDGQWSPLMSAISVSNSRIAGKLIFHGCLLPEAQGYGRSLLVDAFTKCDDFVVKLLVMAGYRVTPEEVELCSKRIPTFSLSFLKLAFQGYNTRGRHEIEILKFLRERAQQPFSLQELCRKSIRIGLNRASGDCSMLGRIPLLPLPTCLKHFISLRDYAISFV</sequence>
<feature type="repeat" description="ANK" evidence="3">
    <location>
        <begin position="207"/>
        <end position="239"/>
    </location>
</feature>
<dbReference type="PANTHER" id="PTHR24161:SF85">
    <property type="entry name" value="PALMITOYLTRANSFERASE HIP14"/>
    <property type="match status" value="1"/>
</dbReference>
<gene>
    <name evidence="6" type="ORF">DPMN_057981</name>
</gene>
<feature type="domain" description="SOCS box" evidence="5">
    <location>
        <begin position="383"/>
        <end position="437"/>
    </location>
</feature>
<name>A0A9D4C155_DREPO</name>
<dbReference type="PROSITE" id="PS50088">
    <property type="entry name" value="ANK_REPEAT"/>
    <property type="match status" value="4"/>
</dbReference>
<dbReference type="SMART" id="SM00253">
    <property type="entry name" value="SOCS"/>
    <property type="match status" value="1"/>
</dbReference>
<dbReference type="GO" id="GO:0035556">
    <property type="term" value="P:intracellular signal transduction"/>
    <property type="evidence" value="ECO:0007669"/>
    <property type="project" value="InterPro"/>
</dbReference>
<dbReference type="PROSITE" id="PS50297">
    <property type="entry name" value="ANK_REP_REGION"/>
    <property type="match status" value="3"/>
</dbReference>